<evidence type="ECO:0000313" key="8">
    <source>
        <dbReference type="Proteomes" id="UP000095767"/>
    </source>
</evidence>
<keyword evidence="2" id="KW-0677">Repeat</keyword>
<accession>A0A1E5UYS9</accession>
<feature type="region of interest" description="Disordered" evidence="5">
    <location>
        <begin position="239"/>
        <end position="272"/>
    </location>
</feature>
<dbReference type="PANTHER" id="PTHR31717:SF45">
    <property type="entry name" value="ZINC FINGER PROTEIN CONSTANS-LIKE 14-RELATED"/>
    <property type="match status" value="1"/>
</dbReference>
<dbReference type="Pfam" id="PF06203">
    <property type="entry name" value="CCT"/>
    <property type="match status" value="1"/>
</dbReference>
<dbReference type="GO" id="GO:0005634">
    <property type="term" value="C:nucleus"/>
    <property type="evidence" value="ECO:0007669"/>
    <property type="project" value="UniProtKB-SubCell"/>
</dbReference>
<dbReference type="OrthoDB" id="153872at2759"/>
<keyword evidence="8" id="KW-1185">Reference proteome</keyword>
<gene>
    <name evidence="7" type="ORF">BAE44_0020942</name>
</gene>
<reference evidence="7 8" key="1">
    <citation type="submission" date="2016-09" db="EMBL/GenBank/DDBJ databases">
        <title>The draft genome of Dichanthelium oligosanthes: A C3 panicoid grass species.</title>
        <authorList>
            <person name="Studer A.J."/>
            <person name="Schnable J.C."/>
            <person name="Brutnell T.P."/>
        </authorList>
    </citation>
    <scope>NUCLEOTIDE SEQUENCE [LARGE SCALE GENOMIC DNA]</scope>
    <source>
        <strain evidence="8">cv. Kellogg 1175</strain>
        <tissue evidence="7">Leaf</tissue>
    </source>
</reference>
<evidence type="ECO:0000256" key="2">
    <source>
        <dbReference type="ARBA" id="ARBA00022737"/>
    </source>
</evidence>
<dbReference type="PANTHER" id="PTHR31717">
    <property type="entry name" value="ZINC FINGER PROTEIN CONSTANS-LIKE 10"/>
    <property type="match status" value="1"/>
</dbReference>
<comment type="caution">
    <text evidence="7">The sequence shown here is derived from an EMBL/GenBank/DDBJ whole genome shotgun (WGS) entry which is preliminary data.</text>
</comment>
<feature type="compositionally biased region" description="Basic and acidic residues" evidence="5">
    <location>
        <begin position="44"/>
        <end position="60"/>
    </location>
</feature>
<feature type="compositionally biased region" description="Basic and acidic residues" evidence="5">
    <location>
        <begin position="1"/>
        <end position="10"/>
    </location>
</feature>
<evidence type="ECO:0000313" key="7">
    <source>
        <dbReference type="EMBL" id="OEL18040.1"/>
    </source>
</evidence>
<feature type="compositionally biased region" description="Pro residues" evidence="5">
    <location>
        <begin position="80"/>
        <end position="94"/>
    </location>
</feature>
<dbReference type="InterPro" id="IPR010402">
    <property type="entry name" value="CCT_domain"/>
</dbReference>
<proteinExistence type="predicted"/>
<name>A0A1E5UYS9_9POAL</name>
<dbReference type="Proteomes" id="UP000095767">
    <property type="component" value="Unassembled WGS sequence"/>
</dbReference>
<feature type="domain" description="CCT" evidence="6">
    <location>
        <begin position="298"/>
        <end position="340"/>
    </location>
</feature>
<feature type="region of interest" description="Disordered" evidence="5">
    <location>
        <begin position="42"/>
        <end position="97"/>
    </location>
</feature>
<evidence type="ECO:0000256" key="5">
    <source>
        <dbReference type="SAM" id="MobiDB-lite"/>
    </source>
</evidence>
<feature type="region of interest" description="Disordered" evidence="5">
    <location>
        <begin position="1"/>
        <end position="30"/>
    </location>
</feature>
<comment type="subcellular location">
    <subcellularLocation>
        <location evidence="1 4">Nucleus</location>
    </subcellularLocation>
</comment>
<dbReference type="STRING" id="888268.A0A1E5UYS9"/>
<evidence type="ECO:0000256" key="1">
    <source>
        <dbReference type="ARBA" id="ARBA00004123"/>
    </source>
</evidence>
<dbReference type="PROSITE" id="PS51017">
    <property type="entry name" value="CCT"/>
    <property type="match status" value="1"/>
</dbReference>
<evidence type="ECO:0000256" key="4">
    <source>
        <dbReference type="PROSITE-ProRule" id="PRU00357"/>
    </source>
</evidence>
<feature type="compositionally biased region" description="Polar residues" evidence="5">
    <location>
        <begin position="252"/>
        <end position="268"/>
    </location>
</feature>
<keyword evidence="3 4" id="KW-0539">Nucleus</keyword>
<sequence>MLGADPDLRELYVPCDPPPEGAAASAGDARRLRGEALCDQLAEMARREADTAHPRPHSDLSPRTPRRNSAASSGRLPPGKMAPPALPPHHPPPAAAQEVPLPYTSLLMMASANCTELIGGADRMADDDDQLLWDCAAPSVPPTQVPVPEAVKFYESMPFAYHEQIWDFNLGRSRDHDDKSALEVGFGSNHGGFMIKSYSDMLKEISSGTTKDLEDIYDSRYCSTAEDIMSSNICQLSSKNASTGSNKRKVSSCASTIDGPTTSGNHVPTSGPGLTREISFGDQTVSPAGAERPAAMRFDSETLAQNRDSAMQRYEKHIRYESRKLRADTRKRVKGRFVKSTEALNAGNGG</sequence>
<organism evidence="7 8">
    <name type="scientific">Dichanthelium oligosanthes</name>
    <dbReference type="NCBI Taxonomy" id="888268"/>
    <lineage>
        <taxon>Eukaryota</taxon>
        <taxon>Viridiplantae</taxon>
        <taxon>Streptophyta</taxon>
        <taxon>Embryophyta</taxon>
        <taxon>Tracheophyta</taxon>
        <taxon>Spermatophyta</taxon>
        <taxon>Magnoliopsida</taxon>
        <taxon>Liliopsida</taxon>
        <taxon>Poales</taxon>
        <taxon>Poaceae</taxon>
        <taxon>PACMAD clade</taxon>
        <taxon>Panicoideae</taxon>
        <taxon>Panicodae</taxon>
        <taxon>Paniceae</taxon>
        <taxon>Dichantheliinae</taxon>
        <taxon>Dichanthelium</taxon>
    </lineage>
</organism>
<evidence type="ECO:0000259" key="6">
    <source>
        <dbReference type="PROSITE" id="PS51017"/>
    </source>
</evidence>
<dbReference type="EMBL" id="LWDX02057962">
    <property type="protein sequence ID" value="OEL18040.1"/>
    <property type="molecule type" value="Genomic_DNA"/>
</dbReference>
<dbReference type="AlphaFoldDB" id="A0A1E5UYS9"/>
<protein>
    <recommendedName>
        <fullName evidence="6">CCT domain-containing protein</fullName>
    </recommendedName>
</protein>
<evidence type="ECO:0000256" key="3">
    <source>
        <dbReference type="ARBA" id="ARBA00023242"/>
    </source>
</evidence>